<dbReference type="InterPro" id="IPR011010">
    <property type="entry name" value="DNA_brk_join_enz"/>
</dbReference>
<dbReference type="Gene3D" id="1.10.443.10">
    <property type="entry name" value="Intergrase catalytic core"/>
    <property type="match status" value="1"/>
</dbReference>
<reference evidence="8 9" key="1">
    <citation type="submission" date="2019-04" db="EMBL/GenBank/DDBJ databases">
        <title>Geobacter ruber sp. nov., ferric-reducing bacteria isolated from paddy soil.</title>
        <authorList>
            <person name="Xu Z."/>
            <person name="Masuda Y."/>
            <person name="Itoh H."/>
            <person name="Senoo K."/>
        </authorList>
    </citation>
    <scope>NUCLEOTIDE SEQUENCE [LARGE SCALE GENOMIC DNA]</scope>
    <source>
        <strain evidence="8 9">Red88</strain>
    </source>
</reference>
<evidence type="ECO:0000256" key="3">
    <source>
        <dbReference type="ARBA" id="ARBA00023125"/>
    </source>
</evidence>
<feature type="domain" description="Tyr recombinase" evidence="6">
    <location>
        <begin position="172"/>
        <end position="347"/>
    </location>
</feature>
<evidence type="ECO:0000259" key="6">
    <source>
        <dbReference type="PROSITE" id="PS51898"/>
    </source>
</evidence>
<dbReference type="CDD" id="cd00796">
    <property type="entry name" value="INT_Rci_Hp1_C"/>
    <property type="match status" value="1"/>
</dbReference>
<gene>
    <name evidence="8" type="ORF">ET418_02735</name>
</gene>
<dbReference type="RefSeq" id="WP_149306032.1">
    <property type="nucleotide sequence ID" value="NZ_SRSD01000001.1"/>
</dbReference>
<dbReference type="Pfam" id="PF00589">
    <property type="entry name" value="Phage_integrase"/>
    <property type="match status" value="1"/>
</dbReference>
<dbReference type="PANTHER" id="PTHR30349:SF64">
    <property type="entry name" value="PROPHAGE INTEGRASE INTD-RELATED"/>
    <property type="match status" value="1"/>
</dbReference>
<keyword evidence="3 5" id="KW-0238">DNA-binding</keyword>
<evidence type="ECO:0000313" key="9">
    <source>
        <dbReference type="Proteomes" id="UP000324298"/>
    </source>
</evidence>
<dbReference type="EMBL" id="SRSD01000001">
    <property type="protein sequence ID" value="KAA0895453.1"/>
    <property type="molecule type" value="Genomic_DNA"/>
</dbReference>
<comment type="similarity">
    <text evidence="1">Belongs to the 'phage' integrase family.</text>
</comment>
<dbReference type="InterPro" id="IPR044068">
    <property type="entry name" value="CB"/>
</dbReference>
<dbReference type="InterPro" id="IPR002104">
    <property type="entry name" value="Integrase_catalytic"/>
</dbReference>
<dbReference type="PROSITE" id="PS51898">
    <property type="entry name" value="TYR_RECOMBINASE"/>
    <property type="match status" value="1"/>
</dbReference>
<dbReference type="InterPro" id="IPR013762">
    <property type="entry name" value="Integrase-like_cat_sf"/>
</dbReference>
<dbReference type="AlphaFoldDB" id="A0A5A9XSA4"/>
<dbReference type="Proteomes" id="UP000324298">
    <property type="component" value="Unassembled WGS sequence"/>
</dbReference>
<dbReference type="GO" id="GO:0015074">
    <property type="term" value="P:DNA integration"/>
    <property type="evidence" value="ECO:0007669"/>
    <property type="project" value="UniProtKB-KW"/>
</dbReference>
<proteinExistence type="inferred from homology"/>
<keyword evidence="4" id="KW-0233">DNA recombination</keyword>
<evidence type="ECO:0000313" key="8">
    <source>
        <dbReference type="EMBL" id="KAA0895453.1"/>
    </source>
</evidence>
<dbReference type="InterPro" id="IPR050090">
    <property type="entry name" value="Tyrosine_recombinase_XerCD"/>
</dbReference>
<protein>
    <submittedName>
        <fullName evidence="8">Site-specific integrase</fullName>
    </submittedName>
</protein>
<feature type="domain" description="Core-binding (CB)" evidence="7">
    <location>
        <begin position="69"/>
        <end position="147"/>
    </location>
</feature>
<dbReference type="OrthoDB" id="5429327at2"/>
<evidence type="ECO:0000259" key="7">
    <source>
        <dbReference type="PROSITE" id="PS51900"/>
    </source>
</evidence>
<organism evidence="8 9">
    <name type="scientific">Oryzomonas rubra</name>
    <dbReference type="NCBI Taxonomy" id="2509454"/>
    <lineage>
        <taxon>Bacteria</taxon>
        <taxon>Pseudomonadati</taxon>
        <taxon>Thermodesulfobacteriota</taxon>
        <taxon>Desulfuromonadia</taxon>
        <taxon>Geobacterales</taxon>
        <taxon>Geobacteraceae</taxon>
        <taxon>Oryzomonas</taxon>
    </lineage>
</organism>
<evidence type="ECO:0000256" key="1">
    <source>
        <dbReference type="ARBA" id="ARBA00008857"/>
    </source>
</evidence>
<dbReference type="SUPFAM" id="SSF56349">
    <property type="entry name" value="DNA breaking-rejoining enzymes"/>
    <property type="match status" value="1"/>
</dbReference>
<dbReference type="GO" id="GO:0003677">
    <property type="term" value="F:DNA binding"/>
    <property type="evidence" value="ECO:0007669"/>
    <property type="project" value="UniProtKB-UniRule"/>
</dbReference>
<comment type="caution">
    <text evidence="8">The sequence shown here is derived from an EMBL/GenBank/DDBJ whole genome shotgun (WGS) entry which is preliminary data.</text>
</comment>
<keyword evidence="2" id="KW-0229">DNA integration</keyword>
<dbReference type="InterPro" id="IPR010998">
    <property type="entry name" value="Integrase_recombinase_N"/>
</dbReference>
<dbReference type="PROSITE" id="PS51900">
    <property type="entry name" value="CB"/>
    <property type="match status" value="1"/>
</dbReference>
<keyword evidence="9" id="KW-1185">Reference proteome</keyword>
<evidence type="ECO:0000256" key="4">
    <source>
        <dbReference type="ARBA" id="ARBA00023172"/>
    </source>
</evidence>
<sequence>MGRKQADKVKGIFKRGDIYWIRYTYEGREYRESAHCTTVKGAKKFQSKRLAALCNPDNQGNISLPTKRVKFEDLAKAFSKHCENDACWNSKRYLVAGLVSHFAGRTPNQITKTELERFVQKHEAKGDKGSTINRYLSALSHMLSFGSDERMVSEHTRTVLRKFQRFDETQYQRKVYLTPEQCTALLVACKDIGEHLFGAALVAIYTGLRQYDVLNLRWRDIHYVSDKMISITIHKTKKPLDLPIPDTLYRYLLEQSKAGVSLDDYLIAWRGKRITSVRKSFAHALHVAGITSASGVRFHDLRHTFASFVARTEPLQVVAKFLGHTTLRCTLRYGHICDEQMIGASAKVDKLIQI</sequence>
<evidence type="ECO:0000256" key="5">
    <source>
        <dbReference type="PROSITE-ProRule" id="PRU01248"/>
    </source>
</evidence>
<dbReference type="Gene3D" id="1.10.150.130">
    <property type="match status" value="1"/>
</dbReference>
<evidence type="ECO:0000256" key="2">
    <source>
        <dbReference type="ARBA" id="ARBA00022908"/>
    </source>
</evidence>
<dbReference type="PANTHER" id="PTHR30349">
    <property type="entry name" value="PHAGE INTEGRASE-RELATED"/>
    <property type="match status" value="1"/>
</dbReference>
<dbReference type="GO" id="GO:0006310">
    <property type="term" value="P:DNA recombination"/>
    <property type="evidence" value="ECO:0007669"/>
    <property type="project" value="UniProtKB-KW"/>
</dbReference>
<accession>A0A5A9XSA4</accession>
<name>A0A5A9XSA4_9BACT</name>